<accession>F6HWP0</accession>
<dbReference type="AlphaFoldDB" id="F6HWP0"/>
<reference evidence="3" key="1">
    <citation type="journal article" date="2007" name="Nature">
        <title>The grapevine genome sequence suggests ancestral hexaploidization in major angiosperm phyla.</title>
        <authorList>
            <consortium name="The French-Italian Public Consortium for Grapevine Genome Characterization."/>
            <person name="Jaillon O."/>
            <person name="Aury J.-M."/>
            <person name="Noel B."/>
            <person name="Policriti A."/>
            <person name="Clepet C."/>
            <person name="Casagrande A."/>
            <person name="Choisne N."/>
            <person name="Aubourg S."/>
            <person name="Vitulo N."/>
            <person name="Jubin C."/>
            <person name="Vezzi A."/>
            <person name="Legeai F."/>
            <person name="Hugueney P."/>
            <person name="Dasilva C."/>
            <person name="Horner D."/>
            <person name="Mica E."/>
            <person name="Jublot D."/>
            <person name="Poulain J."/>
            <person name="Bruyere C."/>
            <person name="Billault A."/>
            <person name="Segurens B."/>
            <person name="Gouyvenoux M."/>
            <person name="Ugarte E."/>
            <person name="Cattonaro F."/>
            <person name="Anthouard V."/>
            <person name="Vico V."/>
            <person name="Del Fabbro C."/>
            <person name="Alaux M."/>
            <person name="Di Gaspero G."/>
            <person name="Dumas V."/>
            <person name="Felice N."/>
            <person name="Paillard S."/>
            <person name="Juman I."/>
            <person name="Moroldo M."/>
            <person name="Scalabrin S."/>
            <person name="Canaguier A."/>
            <person name="Le Clainche I."/>
            <person name="Malacrida G."/>
            <person name="Durand E."/>
            <person name="Pesole G."/>
            <person name="Laucou V."/>
            <person name="Chatelet P."/>
            <person name="Merdinoglu D."/>
            <person name="Delledonne M."/>
            <person name="Pezzotti M."/>
            <person name="Lecharny A."/>
            <person name="Scarpelli C."/>
            <person name="Artiguenave F."/>
            <person name="Pe M.E."/>
            <person name="Valle G."/>
            <person name="Morgante M."/>
            <person name="Caboche M."/>
            <person name="Adam-Blondon A.-F."/>
            <person name="Weissenbach J."/>
            <person name="Quetier F."/>
            <person name="Wincker P."/>
        </authorList>
    </citation>
    <scope>NUCLEOTIDE SEQUENCE [LARGE SCALE GENOMIC DNA]</scope>
    <source>
        <strain evidence="3">cv. Pinot noir / PN40024</strain>
    </source>
</reference>
<dbReference type="EMBL" id="FN596276">
    <property type="protein sequence ID" value="CCB59104.1"/>
    <property type="molecule type" value="Genomic_DNA"/>
</dbReference>
<dbReference type="STRING" id="29760.F6HWP0"/>
<dbReference type="PaxDb" id="29760-VIT_00s0183g00140.t01"/>
<feature type="transmembrane region" description="Helical" evidence="1">
    <location>
        <begin position="38"/>
        <end position="57"/>
    </location>
</feature>
<dbReference type="eggNOG" id="KOG1257">
    <property type="taxonomic scope" value="Eukaryota"/>
</dbReference>
<dbReference type="GO" id="GO:0004470">
    <property type="term" value="F:malic enzyme activity"/>
    <property type="evidence" value="ECO:0007669"/>
    <property type="project" value="InterPro"/>
</dbReference>
<gene>
    <name evidence="2" type="ORF">VIT_00s0183g00140</name>
</gene>
<dbReference type="InParanoid" id="F6HWP0"/>
<keyword evidence="1" id="KW-0472">Membrane</keyword>
<evidence type="ECO:0000313" key="2">
    <source>
        <dbReference type="EMBL" id="CCB59104.1"/>
    </source>
</evidence>
<dbReference type="HOGENOM" id="CLU_2727379_0_0_1"/>
<protein>
    <submittedName>
        <fullName evidence="2">Uncharacterized protein</fullName>
    </submittedName>
</protein>
<name>F6HWP0_VITVI</name>
<dbReference type="PRINTS" id="PR00072">
    <property type="entry name" value="MALOXRDTASE"/>
</dbReference>
<dbReference type="GO" id="GO:0016616">
    <property type="term" value="F:oxidoreductase activity, acting on the CH-OH group of donors, NAD or NADP as acceptor"/>
    <property type="evidence" value="ECO:0007669"/>
    <property type="project" value="InterPro"/>
</dbReference>
<keyword evidence="1" id="KW-0812">Transmembrane</keyword>
<organism evidence="2 3">
    <name type="scientific">Vitis vinifera</name>
    <name type="common">Grape</name>
    <dbReference type="NCBI Taxonomy" id="29760"/>
    <lineage>
        <taxon>Eukaryota</taxon>
        <taxon>Viridiplantae</taxon>
        <taxon>Streptophyta</taxon>
        <taxon>Embryophyta</taxon>
        <taxon>Tracheophyta</taxon>
        <taxon>Spermatophyta</taxon>
        <taxon>Magnoliopsida</taxon>
        <taxon>eudicotyledons</taxon>
        <taxon>Gunneridae</taxon>
        <taxon>Pentapetalae</taxon>
        <taxon>rosids</taxon>
        <taxon>Vitales</taxon>
        <taxon>Vitaceae</taxon>
        <taxon>Viteae</taxon>
        <taxon>Vitis</taxon>
    </lineage>
</organism>
<dbReference type="Proteomes" id="UP000009183">
    <property type="component" value="Unassembled WGS sequence, unordered"/>
</dbReference>
<dbReference type="Gene3D" id="3.40.50.720">
    <property type="entry name" value="NAD(P)-binding Rossmann-like Domain"/>
    <property type="match status" value="1"/>
</dbReference>
<dbReference type="PANTHER" id="PTHR23406:SF64">
    <property type="entry name" value="NADP-DEPENDENT MALIC ENZYME 3"/>
    <property type="match status" value="1"/>
</dbReference>
<proteinExistence type="predicted"/>
<sequence length="78" mass="8720">MEKKVTRFEDSANHNAFVLLARYHTTHLIPNGDMQGTTFVVLLGLVVALKLSGGTLANHKFLFLGRRSRDWDSKAYGS</sequence>
<dbReference type="PANTHER" id="PTHR23406">
    <property type="entry name" value="MALIC ENZYME-RELATED"/>
    <property type="match status" value="1"/>
</dbReference>
<dbReference type="InterPro" id="IPR001891">
    <property type="entry name" value="Malic_OxRdtase"/>
</dbReference>
<evidence type="ECO:0000256" key="1">
    <source>
        <dbReference type="SAM" id="Phobius"/>
    </source>
</evidence>
<dbReference type="OrthoDB" id="5365701at2759"/>
<evidence type="ECO:0000313" key="3">
    <source>
        <dbReference type="Proteomes" id="UP000009183"/>
    </source>
</evidence>
<keyword evidence="1" id="KW-1133">Transmembrane helix</keyword>
<keyword evidence="3" id="KW-1185">Reference proteome</keyword>